<dbReference type="Proteomes" id="UP000694240">
    <property type="component" value="Chromosome 2"/>
</dbReference>
<keyword evidence="1" id="KW-1133">Transmembrane helix</keyword>
<keyword evidence="3" id="KW-1185">Reference proteome</keyword>
<sequence>MFMASFVPRDPLYLDHESCHGNVCSLLLLLLPVIFVILTSLLCYFPTIWRDFSPFLEKLSSYMRCSSLYIERPILLSSSSKERLFSSILSFRENVSKRLTLVASSFIVVRQPSMAEELPALSSLFEDQESTIVFKPIAYGILSKEFPVIIHDVNLLSYYFHVSPSFIFLF</sequence>
<evidence type="ECO:0008006" key="4">
    <source>
        <dbReference type="Google" id="ProtNLM"/>
    </source>
</evidence>
<dbReference type="AlphaFoldDB" id="A0A8T2FX13"/>
<evidence type="ECO:0000256" key="1">
    <source>
        <dbReference type="SAM" id="Phobius"/>
    </source>
</evidence>
<protein>
    <recommendedName>
        <fullName evidence="4">Transmembrane protein</fullName>
    </recommendedName>
</protein>
<gene>
    <name evidence="2" type="ORF">ISN45_At02g002800</name>
</gene>
<reference evidence="2 3" key="1">
    <citation type="submission" date="2020-12" db="EMBL/GenBank/DDBJ databases">
        <title>Concerted genomic and epigenomic changes stabilize Arabidopsis allopolyploids.</title>
        <authorList>
            <person name="Chen Z."/>
        </authorList>
    </citation>
    <scope>NUCLEOTIDE SEQUENCE [LARGE SCALE GENOMIC DNA]</scope>
    <source>
        <strain evidence="2">Allo738</strain>
        <tissue evidence="2">Leaf</tissue>
    </source>
</reference>
<dbReference type="EMBL" id="JAEFBK010000002">
    <property type="protein sequence ID" value="KAG7635791.1"/>
    <property type="molecule type" value="Genomic_DNA"/>
</dbReference>
<evidence type="ECO:0000313" key="2">
    <source>
        <dbReference type="EMBL" id="KAG7635791.1"/>
    </source>
</evidence>
<organism evidence="2 3">
    <name type="scientific">Arabidopsis thaliana x Arabidopsis arenosa</name>
    <dbReference type="NCBI Taxonomy" id="1240361"/>
    <lineage>
        <taxon>Eukaryota</taxon>
        <taxon>Viridiplantae</taxon>
        <taxon>Streptophyta</taxon>
        <taxon>Embryophyta</taxon>
        <taxon>Tracheophyta</taxon>
        <taxon>Spermatophyta</taxon>
        <taxon>Magnoliopsida</taxon>
        <taxon>eudicotyledons</taxon>
        <taxon>Gunneridae</taxon>
        <taxon>Pentapetalae</taxon>
        <taxon>rosids</taxon>
        <taxon>malvids</taxon>
        <taxon>Brassicales</taxon>
        <taxon>Brassicaceae</taxon>
        <taxon>Camelineae</taxon>
        <taxon>Arabidopsis</taxon>
    </lineage>
</organism>
<feature type="transmembrane region" description="Helical" evidence="1">
    <location>
        <begin position="20"/>
        <end position="45"/>
    </location>
</feature>
<proteinExistence type="predicted"/>
<comment type="caution">
    <text evidence="2">The sequence shown here is derived from an EMBL/GenBank/DDBJ whole genome shotgun (WGS) entry which is preliminary data.</text>
</comment>
<keyword evidence="1" id="KW-0472">Membrane</keyword>
<accession>A0A8T2FX13</accession>
<evidence type="ECO:0000313" key="3">
    <source>
        <dbReference type="Proteomes" id="UP000694240"/>
    </source>
</evidence>
<keyword evidence="1" id="KW-0812">Transmembrane</keyword>
<name>A0A8T2FX13_9BRAS</name>